<evidence type="ECO:0000313" key="3">
    <source>
        <dbReference type="Proteomes" id="UP000741013"/>
    </source>
</evidence>
<keyword evidence="1" id="KW-0812">Transmembrane</keyword>
<proteinExistence type="predicted"/>
<keyword evidence="1" id="KW-1133">Transmembrane helix</keyword>
<dbReference type="RefSeq" id="WP_209667348.1">
    <property type="nucleotide sequence ID" value="NZ_JAGGMS010000001.1"/>
</dbReference>
<protein>
    <submittedName>
        <fullName evidence="2">Uncharacterized membrane protein HdeD (DUF308 family)</fullName>
    </submittedName>
</protein>
<dbReference type="EMBL" id="JAGGMS010000001">
    <property type="protein sequence ID" value="MBP2184318.1"/>
    <property type="molecule type" value="Genomic_DNA"/>
</dbReference>
<name>A0ABS4PYC1_9PSEU</name>
<feature type="transmembrane region" description="Helical" evidence="1">
    <location>
        <begin position="155"/>
        <end position="174"/>
    </location>
</feature>
<feature type="transmembrane region" description="Helical" evidence="1">
    <location>
        <begin position="20"/>
        <end position="39"/>
    </location>
</feature>
<keyword evidence="1" id="KW-0472">Membrane</keyword>
<evidence type="ECO:0000313" key="2">
    <source>
        <dbReference type="EMBL" id="MBP2184318.1"/>
    </source>
</evidence>
<keyword evidence="3" id="KW-1185">Reference proteome</keyword>
<dbReference type="Pfam" id="PF03729">
    <property type="entry name" value="DUF308"/>
    <property type="match status" value="2"/>
</dbReference>
<gene>
    <name evidence="2" type="ORF">JOM49_005844</name>
</gene>
<dbReference type="InterPro" id="IPR052712">
    <property type="entry name" value="Acid_resist_chaperone_HdeD"/>
</dbReference>
<dbReference type="PANTHER" id="PTHR34989:SF1">
    <property type="entry name" value="PROTEIN HDED"/>
    <property type="match status" value="1"/>
</dbReference>
<organism evidence="2 3">
    <name type="scientific">Amycolatopsis magusensis</name>
    <dbReference type="NCBI Taxonomy" id="882444"/>
    <lineage>
        <taxon>Bacteria</taxon>
        <taxon>Bacillati</taxon>
        <taxon>Actinomycetota</taxon>
        <taxon>Actinomycetes</taxon>
        <taxon>Pseudonocardiales</taxon>
        <taxon>Pseudonocardiaceae</taxon>
        <taxon>Amycolatopsis</taxon>
    </lineage>
</organism>
<dbReference type="Proteomes" id="UP000741013">
    <property type="component" value="Unassembled WGS sequence"/>
</dbReference>
<dbReference type="PANTHER" id="PTHR34989">
    <property type="entry name" value="PROTEIN HDED"/>
    <property type="match status" value="1"/>
</dbReference>
<sequence>MPVAQRRTRAPDTADRHRRLSLLTGALTALTGAAILLWPHASLTVVAWLVGICLLVNGSAQLVGSITDTGTPAGWRVVPGLEGVLSLLAGLLCLRSPAQALALIAGSWWIVSGVLVVVAAASGAFEHRRGWASALGLLSFLGGTVVLLLPRLSMASLVVALGVIALVLGCVKVIDAVRGRP</sequence>
<reference evidence="2 3" key="1">
    <citation type="submission" date="2021-03" db="EMBL/GenBank/DDBJ databases">
        <title>Sequencing the genomes of 1000 actinobacteria strains.</title>
        <authorList>
            <person name="Klenk H.-P."/>
        </authorList>
    </citation>
    <scope>NUCLEOTIDE SEQUENCE [LARGE SCALE GENOMIC DNA]</scope>
    <source>
        <strain evidence="2 3">DSM 45510</strain>
    </source>
</reference>
<accession>A0ABS4PYC1</accession>
<feature type="transmembrane region" description="Helical" evidence="1">
    <location>
        <begin position="45"/>
        <end position="66"/>
    </location>
</feature>
<feature type="transmembrane region" description="Helical" evidence="1">
    <location>
        <begin position="73"/>
        <end position="92"/>
    </location>
</feature>
<feature type="transmembrane region" description="Helical" evidence="1">
    <location>
        <begin position="98"/>
        <end position="119"/>
    </location>
</feature>
<comment type="caution">
    <text evidence="2">The sequence shown here is derived from an EMBL/GenBank/DDBJ whole genome shotgun (WGS) entry which is preliminary data.</text>
</comment>
<feature type="transmembrane region" description="Helical" evidence="1">
    <location>
        <begin position="131"/>
        <end position="149"/>
    </location>
</feature>
<evidence type="ECO:0000256" key="1">
    <source>
        <dbReference type="SAM" id="Phobius"/>
    </source>
</evidence>
<dbReference type="InterPro" id="IPR005325">
    <property type="entry name" value="DUF308_memb"/>
</dbReference>